<keyword evidence="11" id="KW-0902">Two-component regulatory system</keyword>
<evidence type="ECO:0000313" key="16">
    <source>
        <dbReference type="EMBL" id="GAA0360787.1"/>
    </source>
</evidence>
<feature type="transmembrane region" description="Helical" evidence="13">
    <location>
        <begin position="7"/>
        <end position="25"/>
    </location>
</feature>
<evidence type="ECO:0000256" key="9">
    <source>
        <dbReference type="ARBA" id="ARBA00022840"/>
    </source>
</evidence>
<evidence type="ECO:0000256" key="5">
    <source>
        <dbReference type="ARBA" id="ARBA00022679"/>
    </source>
</evidence>
<keyword evidence="4" id="KW-0597">Phosphoprotein</keyword>
<dbReference type="InterPro" id="IPR004358">
    <property type="entry name" value="Sig_transdc_His_kin-like_C"/>
</dbReference>
<evidence type="ECO:0000256" key="13">
    <source>
        <dbReference type="SAM" id="Phobius"/>
    </source>
</evidence>
<dbReference type="Pfam" id="PF02518">
    <property type="entry name" value="HATPase_c"/>
    <property type="match status" value="1"/>
</dbReference>
<dbReference type="GO" id="GO:0005524">
    <property type="term" value="F:ATP binding"/>
    <property type="evidence" value="ECO:0007669"/>
    <property type="project" value="UniProtKB-KW"/>
</dbReference>
<dbReference type="SUPFAM" id="SSF47384">
    <property type="entry name" value="Homodimeric domain of signal transducing histidine kinase"/>
    <property type="match status" value="1"/>
</dbReference>
<evidence type="ECO:0000256" key="4">
    <source>
        <dbReference type="ARBA" id="ARBA00022553"/>
    </source>
</evidence>
<evidence type="ECO:0000256" key="12">
    <source>
        <dbReference type="ARBA" id="ARBA00023136"/>
    </source>
</evidence>
<dbReference type="PANTHER" id="PTHR45436:SF14">
    <property type="entry name" value="SENSOR PROTEIN QSEC"/>
    <property type="match status" value="1"/>
</dbReference>
<feature type="domain" description="HAMP" evidence="15">
    <location>
        <begin position="161"/>
        <end position="213"/>
    </location>
</feature>
<dbReference type="EC" id="2.7.13.3" evidence="3"/>
<evidence type="ECO:0000256" key="10">
    <source>
        <dbReference type="ARBA" id="ARBA00022989"/>
    </source>
</evidence>
<comment type="caution">
    <text evidence="16">The sequence shown here is derived from an EMBL/GenBank/DDBJ whole genome shotgun (WGS) entry which is preliminary data.</text>
</comment>
<dbReference type="InterPro" id="IPR005467">
    <property type="entry name" value="His_kinase_dom"/>
</dbReference>
<dbReference type="SUPFAM" id="SSF55874">
    <property type="entry name" value="ATPase domain of HSP90 chaperone/DNA topoisomerase II/histidine kinase"/>
    <property type="match status" value="1"/>
</dbReference>
<sequence>MSSIRRYLVLLLLSVITIVLFFAAIKGYKSSMERATRLFDSQLVTVADTLESMQLTGNVGQLNQDAEMILQIWHQDELLLHSINGPLTPITLQSEGFRDENLAGQRWRTLARYYPQSGHWLMLAQPLSHRYELTEELVLAAVQPLVFSLPVLALLISLAVKQGLRPLVSLSDALRQKRADDLRPISLKRTPAELEAVVITINRLLARLDAAFSREKRFASDAAHELRTPLSVLKINSHNLALELGKESVNLNLLKDGVERMSHVVDQILLLNRTNPEHFSLQMKPLDLYVLCQQCIASLYPQIHARQQEISLSGETCLLAGDAFSLNVLLQNLISNASKYSPHNSQIEVSITQSAEKVVLLVEDSGPGLEESEYERVFERFYRVGGDRHQSGVSGCGLGLAIVKHIVELYDASISLGRAVHLGGLSVKVEFSRRGRGHVKNQH</sequence>
<keyword evidence="10 13" id="KW-1133">Transmembrane helix</keyword>
<evidence type="ECO:0000256" key="3">
    <source>
        <dbReference type="ARBA" id="ARBA00012438"/>
    </source>
</evidence>
<dbReference type="InterPro" id="IPR003661">
    <property type="entry name" value="HisK_dim/P_dom"/>
</dbReference>
<evidence type="ECO:0000256" key="6">
    <source>
        <dbReference type="ARBA" id="ARBA00022692"/>
    </source>
</evidence>
<keyword evidence="7" id="KW-0547">Nucleotide-binding</keyword>
<accession>A0ABN0XCI0</accession>
<dbReference type="InterPro" id="IPR036890">
    <property type="entry name" value="HATPase_C_sf"/>
</dbReference>
<dbReference type="PRINTS" id="PR00344">
    <property type="entry name" value="BCTRLSENSOR"/>
</dbReference>
<feature type="domain" description="Histidine kinase" evidence="14">
    <location>
        <begin position="221"/>
        <end position="435"/>
    </location>
</feature>
<evidence type="ECO:0000256" key="8">
    <source>
        <dbReference type="ARBA" id="ARBA00022777"/>
    </source>
</evidence>
<reference evidence="16 17" key="1">
    <citation type="journal article" date="2019" name="Int. J. Syst. Evol. Microbiol.">
        <title>The Global Catalogue of Microorganisms (GCM) 10K type strain sequencing project: providing services to taxonomists for standard genome sequencing and annotation.</title>
        <authorList>
            <consortium name="The Broad Institute Genomics Platform"/>
            <consortium name="The Broad Institute Genome Sequencing Center for Infectious Disease"/>
            <person name="Wu L."/>
            <person name="Ma J."/>
        </authorList>
    </citation>
    <scope>NUCLEOTIDE SEQUENCE [LARGE SCALE GENOMIC DNA]</scope>
    <source>
        <strain evidence="16 17">JCM 13378</strain>
    </source>
</reference>
<dbReference type="Pfam" id="PF00512">
    <property type="entry name" value="HisKA"/>
    <property type="match status" value="1"/>
</dbReference>
<keyword evidence="17" id="KW-1185">Reference proteome</keyword>
<keyword evidence="5" id="KW-0808">Transferase</keyword>
<dbReference type="SMART" id="SM00387">
    <property type="entry name" value="HATPase_c"/>
    <property type="match status" value="1"/>
</dbReference>
<keyword evidence="9 16" id="KW-0067">ATP-binding</keyword>
<evidence type="ECO:0000256" key="7">
    <source>
        <dbReference type="ARBA" id="ARBA00022741"/>
    </source>
</evidence>
<dbReference type="Gene3D" id="3.30.565.10">
    <property type="entry name" value="Histidine kinase-like ATPase, C-terminal domain"/>
    <property type="match status" value="1"/>
</dbReference>
<protein>
    <recommendedName>
        <fullName evidence="3">histidine kinase</fullName>
        <ecNumber evidence="3">2.7.13.3</ecNumber>
    </recommendedName>
</protein>
<dbReference type="CDD" id="cd00082">
    <property type="entry name" value="HisKA"/>
    <property type="match status" value="1"/>
</dbReference>
<gene>
    <name evidence="16" type="ORF">GCM10009092_26300</name>
</gene>
<evidence type="ECO:0000256" key="1">
    <source>
        <dbReference type="ARBA" id="ARBA00000085"/>
    </source>
</evidence>
<dbReference type="InterPro" id="IPR003594">
    <property type="entry name" value="HATPase_dom"/>
</dbReference>
<dbReference type="PROSITE" id="PS50109">
    <property type="entry name" value="HIS_KIN"/>
    <property type="match status" value="1"/>
</dbReference>
<comment type="catalytic activity">
    <reaction evidence="1">
        <text>ATP + protein L-histidine = ADP + protein N-phospho-L-histidine.</text>
        <dbReference type="EC" id="2.7.13.3"/>
    </reaction>
</comment>
<dbReference type="Proteomes" id="UP001501757">
    <property type="component" value="Unassembled WGS sequence"/>
</dbReference>
<dbReference type="InterPro" id="IPR036097">
    <property type="entry name" value="HisK_dim/P_sf"/>
</dbReference>
<keyword evidence="12 13" id="KW-0472">Membrane</keyword>
<dbReference type="EMBL" id="BAAAEI010000014">
    <property type="protein sequence ID" value="GAA0360787.1"/>
    <property type="molecule type" value="Genomic_DNA"/>
</dbReference>
<comment type="subcellular location">
    <subcellularLocation>
        <location evidence="2">Membrane</location>
        <topology evidence="2">Multi-pass membrane protein</topology>
    </subcellularLocation>
</comment>
<dbReference type="PROSITE" id="PS50885">
    <property type="entry name" value="HAMP"/>
    <property type="match status" value="1"/>
</dbReference>
<name>A0ABN0XCI0_9ALTE</name>
<dbReference type="InterPro" id="IPR003660">
    <property type="entry name" value="HAMP_dom"/>
</dbReference>
<evidence type="ECO:0000259" key="15">
    <source>
        <dbReference type="PROSITE" id="PS50885"/>
    </source>
</evidence>
<evidence type="ECO:0000256" key="2">
    <source>
        <dbReference type="ARBA" id="ARBA00004141"/>
    </source>
</evidence>
<evidence type="ECO:0000313" key="17">
    <source>
        <dbReference type="Proteomes" id="UP001501757"/>
    </source>
</evidence>
<dbReference type="RefSeq" id="WP_343845471.1">
    <property type="nucleotide sequence ID" value="NZ_BAAAEI010000014.1"/>
</dbReference>
<dbReference type="Gene3D" id="1.10.287.130">
    <property type="match status" value="1"/>
</dbReference>
<proteinExistence type="predicted"/>
<dbReference type="CDD" id="cd00075">
    <property type="entry name" value="HATPase"/>
    <property type="match status" value="1"/>
</dbReference>
<organism evidence="16 17">
    <name type="scientific">Bowmanella denitrificans</name>
    <dbReference type="NCBI Taxonomy" id="366582"/>
    <lineage>
        <taxon>Bacteria</taxon>
        <taxon>Pseudomonadati</taxon>
        <taxon>Pseudomonadota</taxon>
        <taxon>Gammaproteobacteria</taxon>
        <taxon>Alteromonadales</taxon>
        <taxon>Alteromonadaceae</taxon>
        <taxon>Bowmanella</taxon>
    </lineage>
</organism>
<dbReference type="SMART" id="SM00388">
    <property type="entry name" value="HisKA"/>
    <property type="match status" value="1"/>
</dbReference>
<evidence type="ECO:0000259" key="14">
    <source>
        <dbReference type="PROSITE" id="PS50109"/>
    </source>
</evidence>
<dbReference type="PANTHER" id="PTHR45436">
    <property type="entry name" value="SENSOR HISTIDINE KINASE YKOH"/>
    <property type="match status" value="1"/>
</dbReference>
<evidence type="ECO:0000256" key="11">
    <source>
        <dbReference type="ARBA" id="ARBA00023012"/>
    </source>
</evidence>
<keyword evidence="6 13" id="KW-0812">Transmembrane</keyword>
<keyword evidence="8" id="KW-0418">Kinase</keyword>
<dbReference type="InterPro" id="IPR050428">
    <property type="entry name" value="TCS_sensor_his_kinase"/>
</dbReference>